<name>A0A8S1MY66_9CILI</name>
<proteinExistence type="predicted"/>
<protein>
    <submittedName>
        <fullName evidence="1">Uncharacterized protein</fullName>
    </submittedName>
</protein>
<dbReference type="Proteomes" id="UP000692954">
    <property type="component" value="Unassembled WGS sequence"/>
</dbReference>
<comment type="caution">
    <text evidence="1">The sequence shown here is derived from an EMBL/GenBank/DDBJ whole genome shotgun (WGS) entry which is preliminary data.</text>
</comment>
<evidence type="ECO:0000313" key="2">
    <source>
        <dbReference type="Proteomes" id="UP000692954"/>
    </source>
</evidence>
<sequence>MLLVLQFYYYHNLIKYMCQKLLTFLHFCYYLDKELRCFLAIHQQEYLVKEKLLVYYLVDKNYQQKNHFEYAQKIFKTQDEMIKKARQFANNQYSKLVCYYSQKKMNQNGNL</sequence>
<accession>A0A8S1MY66</accession>
<dbReference type="AlphaFoldDB" id="A0A8S1MY66"/>
<reference evidence="1" key="1">
    <citation type="submission" date="2021-01" db="EMBL/GenBank/DDBJ databases">
        <authorList>
            <consortium name="Genoscope - CEA"/>
            <person name="William W."/>
        </authorList>
    </citation>
    <scope>NUCLEOTIDE SEQUENCE</scope>
</reference>
<evidence type="ECO:0000313" key="1">
    <source>
        <dbReference type="EMBL" id="CAD8081993.1"/>
    </source>
</evidence>
<dbReference type="EMBL" id="CAJJDN010000042">
    <property type="protein sequence ID" value="CAD8081993.1"/>
    <property type="molecule type" value="Genomic_DNA"/>
</dbReference>
<organism evidence="1 2">
    <name type="scientific">Paramecium sonneborni</name>
    <dbReference type="NCBI Taxonomy" id="65129"/>
    <lineage>
        <taxon>Eukaryota</taxon>
        <taxon>Sar</taxon>
        <taxon>Alveolata</taxon>
        <taxon>Ciliophora</taxon>
        <taxon>Intramacronucleata</taxon>
        <taxon>Oligohymenophorea</taxon>
        <taxon>Peniculida</taxon>
        <taxon>Parameciidae</taxon>
        <taxon>Paramecium</taxon>
    </lineage>
</organism>
<gene>
    <name evidence="1" type="ORF">PSON_ATCC_30995.1.T0420341</name>
</gene>
<keyword evidence="2" id="KW-1185">Reference proteome</keyword>